<organism evidence="1 2">
    <name type="scientific">Colletotrichum godetiae</name>
    <dbReference type="NCBI Taxonomy" id="1209918"/>
    <lineage>
        <taxon>Eukaryota</taxon>
        <taxon>Fungi</taxon>
        <taxon>Dikarya</taxon>
        <taxon>Ascomycota</taxon>
        <taxon>Pezizomycotina</taxon>
        <taxon>Sordariomycetes</taxon>
        <taxon>Hypocreomycetidae</taxon>
        <taxon>Glomerellales</taxon>
        <taxon>Glomerellaceae</taxon>
        <taxon>Colletotrichum</taxon>
        <taxon>Colletotrichum acutatum species complex</taxon>
    </lineage>
</organism>
<comment type="caution">
    <text evidence="1">The sequence shown here is derived from an EMBL/GenBank/DDBJ whole genome shotgun (WGS) entry which is preliminary data.</text>
</comment>
<dbReference type="RefSeq" id="XP_060434064.1">
    <property type="nucleotide sequence ID" value="XM_060571843.1"/>
</dbReference>
<evidence type="ECO:0000313" key="2">
    <source>
        <dbReference type="Proteomes" id="UP001224890"/>
    </source>
</evidence>
<dbReference type="AlphaFoldDB" id="A0AAJ0EWX1"/>
<proteinExistence type="predicted"/>
<reference evidence="1" key="1">
    <citation type="submission" date="2021-06" db="EMBL/GenBank/DDBJ databases">
        <title>Comparative genomics, transcriptomics and evolutionary studies reveal genomic signatures of adaptation to plant cell wall in hemibiotrophic fungi.</title>
        <authorList>
            <consortium name="DOE Joint Genome Institute"/>
            <person name="Baroncelli R."/>
            <person name="Diaz J.F."/>
            <person name="Benocci T."/>
            <person name="Peng M."/>
            <person name="Battaglia E."/>
            <person name="Haridas S."/>
            <person name="Andreopoulos W."/>
            <person name="Labutti K."/>
            <person name="Pangilinan J."/>
            <person name="Floch G.L."/>
            <person name="Makela M.R."/>
            <person name="Henrissat B."/>
            <person name="Grigoriev I.V."/>
            <person name="Crouch J.A."/>
            <person name="De Vries R.P."/>
            <person name="Sukno S.A."/>
            <person name="Thon M.R."/>
        </authorList>
    </citation>
    <scope>NUCLEOTIDE SEQUENCE</scope>
    <source>
        <strain evidence="1">CBS 193.32</strain>
    </source>
</reference>
<dbReference type="EMBL" id="JAHMHR010000006">
    <property type="protein sequence ID" value="KAK1690369.1"/>
    <property type="molecule type" value="Genomic_DNA"/>
</dbReference>
<protein>
    <submittedName>
        <fullName evidence="1">Uncharacterized protein</fullName>
    </submittedName>
</protein>
<sequence length="188" mass="21215">MPQSRQYASHTPAYLQLDPPRWWEFTNCLVSSSQPAPGGGREISANGFNPIVAEYTEAQLDSACSTAEILCHAIDESYDFESSSKIFTRAVDYLESSFDLPTPYFPSFATVRDITHLGHQRSDMQRFTCGTVHVVQTTHPQTLIRPNLRKEEPLRTSSALFFPLIVLTLWASPSPGFERSHLFARCDR</sequence>
<dbReference type="Proteomes" id="UP001224890">
    <property type="component" value="Unassembled WGS sequence"/>
</dbReference>
<gene>
    <name evidence="1" type="ORF">BDP55DRAFT_628051</name>
</gene>
<dbReference type="GeneID" id="85456369"/>
<accession>A0AAJ0EWX1</accession>
<evidence type="ECO:0000313" key="1">
    <source>
        <dbReference type="EMBL" id="KAK1690369.1"/>
    </source>
</evidence>
<keyword evidence="2" id="KW-1185">Reference proteome</keyword>
<name>A0AAJ0EWX1_9PEZI</name>